<dbReference type="CDD" id="cd05269">
    <property type="entry name" value="TMR_SDR_a"/>
    <property type="match status" value="1"/>
</dbReference>
<dbReference type="InterPro" id="IPR036291">
    <property type="entry name" value="NAD(P)-bd_dom_sf"/>
</dbReference>
<keyword evidence="3" id="KW-1185">Reference proteome</keyword>
<dbReference type="OrthoDB" id="9780595at2"/>
<dbReference type="Gene3D" id="3.40.50.720">
    <property type="entry name" value="NAD(P)-binding Rossmann-like Domain"/>
    <property type="match status" value="1"/>
</dbReference>
<evidence type="ECO:0000313" key="2">
    <source>
        <dbReference type="EMBL" id="SHF40406.1"/>
    </source>
</evidence>
<gene>
    <name evidence="2" type="ORF">SAMN05444377_10835</name>
</gene>
<dbReference type="PANTHER" id="PTHR47129">
    <property type="entry name" value="QUINONE OXIDOREDUCTASE 2"/>
    <property type="match status" value="1"/>
</dbReference>
<dbReference type="STRING" id="1124188.SAMN05444377_10835"/>
<dbReference type="InterPro" id="IPR008030">
    <property type="entry name" value="NmrA-like"/>
</dbReference>
<evidence type="ECO:0000259" key="1">
    <source>
        <dbReference type="Pfam" id="PF05368"/>
    </source>
</evidence>
<evidence type="ECO:0000313" key="3">
    <source>
        <dbReference type="Proteomes" id="UP000184147"/>
    </source>
</evidence>
<feature type="domain" description="NmrA-like" evidence="1">
    <location>
        <begin position="2"/>
        <end position="265"/>
    </location>
</feature>
<dbReference type="Proteomes" id="UP000184147">
    <property type="component" value="Unassembled WGS sequence"/>
</dbReference>
<name>A0A1M5BDB0_9FLAO</name>
<dbReference type="PANTHER" id="PTHR47129:SF1">
    <property type="entry name" value="NMRA-LIKE DOMAIN-CONTAINING PROTEIN"/>
    <property type="match status" value="1"/>
</dbReference>
<proteinExistence type="predicted"/>
<dbReference type="SUPFAM" id="SSF51735">
    <property type="entry name" value="NAD(P)-binding Rossmann-fold domains"/>
    <property type="match status" value="1"/>
</dbReference>
<reference evidence="2 3" key="1">
    <citation type="submission" date="2016-11" db="EMBL/GenBank/DDBJ databases">
        <authorList>
            <person name="Jaros S."/>
            <person name="Januszkiewicz K."/>
            <person name="Wedrychowicz H."/>
        </authorList>
    </citation>
    <scope>NUCLEOTIDE SEQUENCE [LARGE SCALE GENOMIC DNA]</scope>
    <source>
        <strain evidence="2 3">DSM 25660</strain>
    </source>
</reference>
<sequence>MILVTGASGHFGSTAIHTLLENGIPASQIKALVRTPAAAEPWHPLGIEVALGDYDDYASLIKAFTGVSKVLFVSSSDLGHRLSQHRNVVLAAKEVGVAHLIYTSFQRTTESSASPLWGVAESHLQTERWIEDSGIPYTFLRNNLYLDFLPAFIGAEVLQTGVIFVPAGTGRISAVLRSEMAEAAAKIVLTPGHEGKVYSFSHTESVSYETIAQHLAALSGKSVVYVSPEVDVYAKTLAEFGVPAESIGIFSSFALAQASGELDAPSTDLATILGRPLTPILEYITNIYFPTQA</sequence>
<dbReference type="EMBL" id="FQVQ01000008">
    <property type="protein sequence ID" value="SHF40406.1"/>
    <property type="molecule type" value="Genomic_DNA"/>
</dbReference>
<protein>
    <submittedName>
        <fullName evidence="2">NAD(P)H dehydrogenase (Quinone)</fullName>
    </submittedName>
</protein>
<organism evidence="2 3">
    <name type="scientific">Flavobacterium fontis</name>
    <dbReference type="NCBI Taxonomy" id="1124188"/>
    <lineage>
        <taxon>Bacteria</taxon>
        <taxon>Pseudomonadati</taxon>
        <taxon>Bacteroidota</taxon>
        <taxon>Flavobacteriia</taxon>
        <taxon>Flavobacteriales</taxon>
        <taxon>Flavobacteriaceae</taxon>
        <taxon>Flavobacterium</taxon>
    </lineage>
</organism>
<dbReference type="InterPro" id="IPR052718">
    <property type="entry name" value="NmrA-type_oxidoreductase"/>
</dbReference>
<dbReference type="Gene3D" id="3.90.25.10">
    <property type="entry name" value="UDP-galactose 4-epimerase, domain 1"/>
    <property type="match status" value="1"/>
</dbReference>
<dbReference type="Pfam" id="PF05368">
    <property type="entry name" value="NmrA"/>
    <property type="match status" value="1"/>
</dbReference>
<accession>A0A1M5BDB0</accession>
<dbReference type="RefSeq" id="WP_073363365.1">
    <property type="nucleotide sequence ID" value="NZ_FQVQ01000008.1"/>
</dbReference>
<dbReference type="AlphaFoldDB" id="A0A1M5BDB0"/>